<dbReference type="InterPro" id="IPR014204">
    <property type="entry name" value="Spore_V_AE"/>
</dbReference>
<gene>
    <name evidence="2" type="primary">spoVAE</name>
    <name evidence="2" type="ORF">GMD21_12280</name>
</gene>
<dbReference type="PANTHER" id="PTHR38450">
    <property type="entry name" value="STAGE V SPORULATION PROTEIN AC-RELATED"/>
    <property type="match status" value="1"/>
</dbReference>
<dbReference type="EMBL" id="WNAF01000008">
    <property type="protein sequence ID" value="MTR77435.1"/>
    <property type="molecule type" value="Genomic_DNA"/>
</dbReference>
<keyword evidence="1" id="KW-1133">Transmembrane helix</keyword>
<dbReference type="Pfam" id="PF03862">
    <property type="entry name" value="SpoVAC_SpoVAEB"/>
    <property type="match status" value="1"/>
</dbReference>
<dbReference type="NCBIfam" id="TIGR02839">
    <property type="entry name" value="spore_V_AE"/>
    <property type="match status" value="1"/>
</dbReference>
<evidence type="ECO:0000256" key="1">
    <source>
        <dbReference type="SAM" id="Phobius"/>
    </source>
</evidence>
<feature type="transmembrane region" description="Helical" evidence="1">
    <location>
        <begin position="83"/>
        <end position="112"/>
    </location>
</feature>
<evidence type="ECO:0000313" key="2">
    <source>
        <dbReference type="EMBL" id="MTR77435.1"/>
    </source>
</evidence>
<keyword evidence="3" id="KW-1185">Reference proteome</keyword>
<evidence type="ECO:0000313" key="3">
    <source>
        <dbReference type="Proteomes" id="UP000448177"/>
    </source>
</evidence>
<dbReference type="AlphaFoldDB" id="A0A844KG01"/>
<dbReference type="RefSeq" id="WP_117542369.1">
    <property type="nucleotide sequence ID" value="NZ_JAJCHS010000001.1"/>
</dbReference>
<comment type="caution">
    <text evidence="2">The sequence shown here is derived from an EMBL/GenBank/DDBJ whole genome shotgun (WGS) entry which is preliminary data.</text>
</comment>
<dbReference type="InterPro" id="IPR005562">
    <property type="entry name" value="SpoVA"/>
</dbReference>
<keyword evidence="1" id="KW-0812">Transmembrane</keyword>
<sequence>MDYIKAFLIGGLICAAVQILLDRTKLMPGRVMVLLVCTGAVLGFIGAYEPFVKFSGAGASVPLLGFGNVLWKGVKEAVDKNGFLGIFLGGFKASAAGISAALIFGYLASLIFEPKMKK</sequence>
<feature type="transmembrane region" description="Helical" evidence="1">
    <location>
        <begin position="31"/>
        <end position="48"/>
    </location>
</feature>
<organism evidence="2 3">
    <name type="scientific">Mediterraneibacter faecis</name>
    <dbReference type="NCBI Taxonomy" id="592978"/>
    <lineage>
        <taxon>Bacteria</taxon>
        <taxon>Bacillati</taxon>
        <taxon>Bacillota</taxon>
        <taxon>Clostridia</taxon>
        <taxon>Lachnospirales</taxon>
        <taxon>Lachnospiraceae</taxon>
        <taxon>Mediterraneibacter</taxon>
    </lineage>
</organism>
<dbReference type="PANTHER" id="PTHR38450:SF2">
    <property type="entry name" value="STAGE V SPORULATION PROTEIN AEB"/>
    <property type="match status" value="1"/>
</dbReference>
<dbReference type="Proteomes" id="UP000448177">
    <property type="component" value="Unassembled WGS sequence"/>
</dbReference>
<accession>A0A844KG01</accession>
<reference evidence="2 3" key="1">
    <citation type="journal article" date="2019" name="Nat. Med.">
        <title>A library of human gut bacterial isolates paired with longitudinal multiomics data enables mechanistic microbiome research.</title>
        <authorList>
            <person name="Poyet M."/>
            <person name="Groussin M."/>
            <person name="Gibbons S.M."/>
            <person name="Avila-Pacheco J."/>
            <person name="Jiang X."/>
            <person name="Kearney S.M."/>
            <person name="Perrotta A.R."/>
            <person name="Berdy B."/>
            <person name="Zhao S."/>
            <person name="Lieberman T.D."/>
            <person name="Swanson P.K."/>
            <person name="Smith M."/>
            <person name="Roesemann S."/>
            <person name="Alexander J.E."/>
            <person name="Rich S.A."/>
            <person name="Livny J."/>
            <person name="Vlamakis H."/>
            <person name="Clish C."/>
            <person name="Bullock K."/>
            <person name="Deik A."/>
            <person name="Scott J."/>
            <person name="Pierce K.A."/>
            <person name="Xavier R.J."/>
            <person name="Alm E.J."/>
        </authorList>
    </citation>
    <scope>NUCLEOTIDE SEQUENCE [LARGE SCALE GENOMIC DNA]</scope>
    <source>
        <strain evidence="2 3">BIOML-A1</strain>
    </source>
</reference>
<name>A0A844KG01_9FIRM</name>
<protein>
    <submittedName>
        <fullName evidence="2">Stage V sporulation protein AE</fullName>
    </submittedName>
</protein>
<proteinExistence type="predicted"/>
<feature type="transmembrane region" description="Helical" evidence="1">
    <location>
        <begin position="6"/>
        <end position="24"/>
    </location>
</feature>
<keyword evidence="1" id="KW-0472">Membrane</keyword>